<feature type="region of interest" description="Disordered" evidence="1">
    <location>
        <begin position="64"/>
        <end position="104"/>
    </location>
</feature>
<evidence type="ECO:0000313" key="2">
    <source>
        <dbReference type="EMBL" id="KKL68964.1"/>
    </source>
</evidence>
<comment type="caution">
    <text evidence="2">The sequence shown here is derived from an EMBL/GenBank/DDBJ whole genome shotgun (WGS) entry which is preliminary data.</text>
</comment>
<accession>A0A0F9E4M4</accession>
<reference evidence="2" key="1">
    <citation type="journal article" date="2015" name="Nature">
        <title>Complex archaea that bridge the gap between prokaryotes and eukaryotes.</title>
        <authorList>
            <person name="Spang A."/>
            <person name="Saw J.H."/>
            <person name="Jorgensen S.L."/>
            <person name="Zaremba-Niedzwiedzka K."/>
            <person name="Martijn J."/>
            <person name="Lind A.E."/>
            <person name="van Eijk R."/>
            <person name="Schleper C."/>
            <person name="Guy L."/>
            <person name="Ettema T.J."/>
        </authorList>
    </citation>
    <scope>NUCLEOTIDE SEQUENCE</scope>
</reference>
<name>A0A0F9E4M4_9ZZZZ</name>
<feature type="compositionally biased region" description="Polar residues" evidence="1">
    <location>
        <begin position="91"/>
        <end position="101"/>
    </location>
</feature>
<dbReference type="AlphaFoldDB" id="A0A0F9E4M4"/>
<evidence type="ECO:0000256" key="1">
    <source>
        <dbReference type="SAM" id="MobiDB-lite"/>
    </source>
</evidence>
<gene>
    <name evidence="2" type="ORF">LCGC14_2119710</name>
</gene>
<proteinExistence type="predicted"/>
<dbReference type="EMBL" id="LAZR01026371">
    <property type="protein sequence ID" value="KKL68964.1"/>
    <property type="molecule type" value="Genomic_DNA"/>
</dbReference>
<organism evidence="2">
    <name type="scientific">marine sediment metagenome</name>
    <dbReference type="NCBI Taxonomy" id="412755"/>
    <lineage>
        <taxon>unclassified sequences</taxon>
        <taxon>metagenomes</taxon>
        <taxon>ecological metagenomes</taxon>
    </lineage>
</organism>
<sequence length="152" mass="16851">MRLKVEGIKVPRNRLRGALWPSESIVLGGRDNNRRQVAGVAAHQAVFVPTVDVVFDEGVTTASRTTLESPGHRLPHSWAGEARPDSERGTTRTSSHLTSPIDSVKPDPRCVKRIILITRPSAEKLGKSYPWCCNTALMRYRMLMSVATDPHI</sequence>
<protein>
    <submittedName>
        <fullName evidence="2">Uncharacterized protein</fullName>
    </submittedName>
</protein>